<dbReference type="InterPro" id="IPR033718">
    <property type="entry name" value="DAGK_prok"/>
</dbReference>
<evidence type="ECO:0000256" key="17">
    <source>
        <dbReference type="ARBA" id="ARBA00023098"/>
    </source>
</evidence>
<evidence type="ECO:0000256" key="4">
    <source>
        <dbReference type="ARBA" id="ARBA00012133"/>
    </source>
</evidence>
<dbReference type="CDD" id="cd14264">
    <property type="entry name" value="DAGK_IM"/>
    <property type="match status" value="1"/>
</dbReference>
<evidence type="ECO:0000256" key="19">
    <source>
        <dbReference type="ARBA" id="ARBA00023209"/>
    </source>
</evidence>
<keyword evidence="16 21" id="KW-1133">Transmembrane helix</keyword>
<evidence type="ECO:0000256" key="15">
    <source>
        <dbReference type="ARBA" id="ARBA00022842"/>
    </source>
</evidence>
<evidence type="ECO:0000256" key="20">
    <source>
        <dbReference type="ARBA" id="ARBA00023264"/>
    </source>
</evidence>
<evidence type="ECO:0000256" key="21">
    <source>
        <dbReference type="RuleBase" id="RU363065"/>
    </source>
</evidence>
<evidence type="ECO:0000256" key="10">
    <source>
        <dbReference type="ARBA" id="ARBA00022692"/>
    </source>
</evidence>
<dbReference type="Proteomes" id="UP001501757">
    <property type="component" value="Unassembled WGS sequence"/>
</dbReference>
<keyword evidence="23" id="KW-1185">Reference proteome</keyword>
<sequence length="104" mass="11457">MDGIGYAFRHEAAFRQELMLCVVMIPLAFWLANTPVELVLLTGPLILLLVVECINSAIEAAIDRISTDRHPLSKQAKDLGSAAVFFSMLIILMSWLAIALPKAF</sequence>
<dbReference type="EC" id="2.7.1.107" evidence="4 21"/>
<dbReference type="GO" id="GO:0016301">
    <property type="term" value="F:kinase activity"/>
    <property type="evidence" value="ECO:0007669"/>
    <property type="project" value="UniProtKB-KW"/>
</dbReference>
<keyword evidence="7" id="KW-0444">Lipid biosynthesis</keyword>
<protein>
    <recommendedName>
        <fullName evidence="5 21">Diacylglycerol kinase</fullName>
        <ecNumber evidence="4 21">2.7.1.107</ecNumber>
    </recommendedName>
</protein>
<keyword evidence="17 21" id="KW-0443">Lipid metabolism</keyword>
<dbReference type="Pfam" id="PF01219">
    <property type="entry name" value="DAGK_prokar"/>
    <property type="match status" value="1"/>
</dbReference>
<dbReference type="InterPro" id="IPR036945">
    <property type="entry name" value="DAGK_sf"/>
</dbReference>
<evidence type="ECO:0000313" key="22">
    <source>
        <dbReference type="EMBL" id="GAA0372582.1"/>
    </source>
</evidence>
<organism evidence="22 23">
    <name type="scientific">Bowmanella denitrificans</name>
    <dbReference type="NCBI Taxonomy" id="366582"/>
    <lineage>
        <taxon>Bacteria</taxon>
        <taxon>Pseudomonadati</taxon>
        <taxon>Pseudomonadota</taxon>
        <taxon>Gammaproteobacteria</taxon>
        <taxon>Alteromonadales</taxon>
        <taxon>Alteromonadaceae</taxon>
        <taxon>Bowmanella</taxon>
    </lineage>
</organism>
<keyword evidence="13 21" id="KW-0418">Kinase</keyword>
<keyword evidence="8 21" id="KW-0997">Cell inner membrane</keyword>
<feature type="transmembrane region" description="Helical" evidence="21">
    <location>
        <begin position="12"/>
        <end position="32"/>
    </location>
</feature>
<dbReference type="Gene3D" id="1.10.287.3610">
    <property type="match status" value="1"/>
</dbReference>
<keyword evidence="20 21" id="KW-1208">Phospholipid metabolism</keyword>
<evidence type="ECO:0000256" key="8">
    <source>
        <dbReference type="ARBA" id="ARBA00022519"/>
    </source>
</evidence>
<keyword evidence="15" id="KW-0460">Magnesium</keyword>
<evidence type="ECO:0000256" key="6">
    <source>
        <dbReference type="ARBA" id="ARBA00022475"/>
    </source>
</evidence>
<keyword evidence="14 21" id="KW-0067">ATP-binding</keyword>
<dbReference type="PANTHER" id="PTHR34299">
    <property type="entry name" value="DIACYLGLYCEROL KINASE"/>
    <property type="match status" value="1"/>
</dbReference>
<dbReference type="InterPro" id="IPR000829">
    <property type="entry name" value="DAGK"/>
</dbReference>
<keyword evidence="11" id="KW-0479">Metal-binding</keyword>
<proteinExistence type="inferred from homology"/>
<evidence type="ECO:0000256" key="9">
    <source>
        <dbReference type="ARBA" id="ARBA00022679"/>
    </source>
</evidence>
<evidence type="ECO:0000256" key="13">
    <source>
        <dbReference type="ARBA" id="ARBA00022777"/>
    </source>
</evidence>
<gene>
    <name evidence="22" type="ORF">GCM10009092_41040</name>
</gene>
<evidence type="ECO:0000256" key="2">
    <source>
        <dbReference type="ARBA" id="ARBA00004429"/>
    </source>
</evidence>
<comment type="catalytic activity">
    <reaction evidence="21">
        <text>a 1,2-diacyl-sn-glycerol + ATP = a 1,2-diacyl-sn-glycero-3-phosphate + ADP + H(+)</text>
        <dbReference type="Rhea" id="RHEA:10272"/>
        <dbReference type="ChEBI" id="CHEBI:15378"/>
        <dbReference type="ChEBI" id="CHEBI:17815"/>
        <dbReference type="ChEBI" id="CHEBI:30616"/>
        <dbReference type="ChEBI" id="CHEBI:58608"/>
        <dbReference type="ChEBI" id="CHEBI:456216"/>
        <dbReference type="EC" id="2.7.1.107"/>
    </reaction>
</comment>
<keyword evidence="9 21" id="KW-0808">Transferase</keyword>
<evidence type="ECO:0000256" key="5">
    <source>
        <dbReference type="ARBA" id="ARBA00017575"/>
    </source>
</evidence>
<evidence type="ECO:0000256" key="18">
    <source>
        <dbReference type="ARBA" id="ARBA00023136"/>
    </source>
</evidence>
<keyword evidence="12 21" id="KW-0547">Nucleotide-binding</keyword>
<evidence type="ECO:0000256" key="1">
    <source>
        <dbReference type="ARBA" id="ARBA00001946"/>
    </source>
</evidence>
<dbReference type="PANTHER" id="PTHR34299:SF1">
    <property type="entry name" value="DIACYLGLYCEROL KINASE"/>
    <property type="match status" value="1"/>
</dbReference>
<evidence type="ECO:0000256" key="7">
    <source>
        <dbReference type="ARBA" id="ARBA00022516"/>
    </source>
</evidence>
<keyword evidence="6" id="KW-1003">Cell membrane</keyword>
<comment type="function">
    <text evidence="21">Catalyzes the ATP-dependent phosphorylation of sn-l,2-diacylglycerol (DAG) to phosphatidic acid. Involved in the recycling of diacylglycerol produced as a by-product during membrane-derived oligosaccharide (MDO) biosynthesis.</text>
</comment>
<feature type="transmembrane region" description="Helical" evidence="21">
    <location>
        <begin position="38"/>
        <end position="58"/>
    </location>
</feature>
<comment type="caution">
    <text evidence="22">The sequence shown here is derived from an EMBL/GenBank/DDBJ whole genome shotgun (WGS) entry which is preliminary data.</text>
</comment>
<accession>A0ABP3HKP1</accession>
<comment type="cofactor">
    <cofactor evidence="1">
        <name>Mg(2+)</name>
        <dbReference type="ChEBI" id="CHEBI:18420"/>
    </cofactor>
</comment>
<evidence type="ECO:0000256" key="16">
    <source>
        <dbReference type="ARBA" id="ARBA00022989"/>
    </source>
</evidence>
<evidence type="ECO:0000256" key="12">
    <source>
        <dbReference type="ARBA" id="ARBA00022741"/>
    </source>
</evidence>
<keyword evidence="18 21" id="KW-0472">Membrane</keyword>
<evidence type="ECO:0000256" key="11">
    <source>
        <dbReference type="ARBA" id="ARBA00022723"/>
    </source>
</evidence>
<evidence type="ECO:0000256" key="14">
    <source>
        <dbReference type="ARBA" id="ARBA00022840"/>
    </source>
</evidence>
<keyword evidence="10 21" id="KW-0812">Transmembrane</keyword>
<dbReference type="EMBL" id="BAAAEI010000028">
    <property type="protein sequence ID" value="GAA0372582.1"/>
    <property type="molecule type" value="Genomic_DNA"/>
</dbReference>
<evidence type="ECO:0000313" key="23">
    <source>
        <dbReference type="Proteomes" id="UP001501757"/>
    </source>
</evidence>
<comment type="similarity">
    <text evidence="3 21">Belongs to the bacterial diacylglycerol kinase family.</text>
</comment>
<evidence type="ECO:0000256" key="3">
    <source>
        <dbReference type="ARBA" id="ARBA00005967"/>
    </source>
</evidence>
<feature type="transmembrane region" description="Helical" evidence="21">
    <location>
        <begin position="79"/>
        <end position="100"/>
    </location>
</feature>
<comment type="subcellular location">
    <subcellularLocation>
        <location evidence="2 21">Cell inner membrane</location>
        <topology evidence="2 21">Multi-pass membrane protein</topology>
    </subcellularLocation>
</comment>
<name>A0ABP3HKP1_9ALTE</name>
<reference evidence="23" key="1">
    <citation type="journal article" date="2019" name="Int. J. Syst. Evol. Microbiol.">
        <title>The Global Catalogue of Microorganisms (GCM) 10K type strain sequencing project: providing services to taxonomists for standard genome sequencing and annotation.</title>
        <authorList>
            <consortium name="The Broad Institute Genomics Platform"/>
            <consortium name="The Broad Institute Genome Sequencing Center for Infectious Disease"/>
            <person name="Wu L."/>
            <person name="Ma J."/>
        </authorList>
    </citation>
    <scope>NUCLEOTIDE SEQUENCE [LARGE SCALE GENOMIC DNA]</scope>
    <source>
        <strain evidence="23">JCM 13378</strain>
    </source>
</reference>
<keyword evidence="19" id="KW-0594">Phospholipid biosynthesis</keyword>